<dbReference type="InterPro" id="IPR003439">
    <property type="entry name" value="ABC_transporter-like_ATP-bd"/>
</dbReference>
<reference evidence="12" key="1">
    <citation type="journal article" date="2019" name="Int. J. Syst. Evol. Microbiol.">
        <title>The Global Catalogue of Microorganisms (GCM) 10K type strain sequencing project: providing services to taxonomists for standard genome sequencing and annotation.</title>
        <authorList>
            <consortium name="The Broad Institute Genomics Platform"/>
            <consortium name="The Broad Institute Genome Sequencing Center for Infectious Disease"/>
            <person name="Wu L."/>
            <person name="Ma J."/>
        </authorList>
    </citation>
    <scope>NUCLEOTIDE SEQUENCE [LARGE SCALE GENOMIC DNA]</scope>
    <source>
        <strain evidence="12">KCTC 12708</strain>
    </source>
</reference>
<name>A0ABQ3BRC1_9FLAO</name>
<keyword evidence="12" id="KW-1185">Reference proteome</keyword>
<evidence type="ECO:0000256" key="5">
    <source>
        <dbReference type="ARBA" id="ARBA00022741"/>
    </source>
</evidence>
<evidence type="ECO:0000256" key="6">
    <source>
        <dbReference type="ARBA" id="ARBA00022840"/>
    </source>
</evidence>
<keyword evidence="3" id="KW-1003">Cell membrane</keyword>
<keyword evidence="5" id="KW-0547">Nucleotide-binding</keyword>
<dbReference type="InterPro" id="IPR051535">
    <property type="entry name" value="Siderophore_ABC-ATPase"/>
</dbReference>
<dbReference type="PANTHER" id="PTHR42771">
    <property type="entry name" value="IRON(3+)-HYDROXAMATE IMPORT ATP-BINDING PROTEIN FHUC"/>
    <property type="match status" value="1"/>
</dbReference>
<feature type="domain" description="ABC transporter" evidence="10">
    <location>
        <begin position="11"/>
        <end position="247"/>
    </location>
</feature>
<evidence type="ECO:0000256" key="1">
    <source>
        <dbReference type="ARBA" id="ARBA00004202"/>
    </source>
</evidence>
<dbReference type="SUPFAM" id="SSF52540">
    <property type="entry name" value="P-loop containing nucleoside triphosphate hydrolases"/>
    <property type="match status" value="1"/>
</dbReference>
<evidence type="ECO:0000313" key="11">
    <source>
        <dbReference type="EMBL" id="GGZ50747.1"/>
    </source>
</evidence>
<evidence type="ECO:0000256" key="3">
    <source>
        <dbReference type="ARBA" id="ARBA00022475"/>
    </source>
</evidence>
<dbReference type="Pfam" id="PF00005">
    <property type="entry name" value="ABC_tran"/>
    <property type="match status" value="1"/>
</dbReference>
<evidence type="ECO:0000256" key="9">
    <source>
        <dbReference type="ARBA" id="ARBA00023136"/>
    </source>
</evidence>
<keyword evidence="7" id="KW-0408">Iron</keyword>
<dbReference type="PROSITE" id="PS50893">
    <property type="entry name" value="ABC_TRANSPORTER_2"/>
    <property type="match status" value="1"/>
</dbReference>
<evidence type="ECO:0000256" key="4">
    <source>
        <dbReference type="ARBA" id="ARBA00022496"/>
    </source>
</evidence>
<comment type="caution">
    <text evidence="11">The sequence shown here is derived from an EMBL/GenBank/DDBJ whole genome shotgun (WGS) entry which is preliminary data.</text>
</comment>
<dbReference type="SMART" id="SM00382">
    <property type="entry name" value="AAA"/>
    <property type="match status" value="1"/>
</dbReference>
<dbReference type="GO" id="GO:0005524">
    <property type="term" value="F:ATP binding"/>
    <property type="evidence" value="ECO:0007669"/>
    <property type="project" value="UniProtKB-KW"/>
</dbReference>
<dbReference type="PANTHER" id="PTHR42771:SF3">
    <property type="entry name" value="PETROBACTIN IMPORT ATP-BINDING PROTEIN YCLP"/>
    <property type="match status" value="1"/>
</dbReference>
<dbReference type="Proteomes" id="UP000615593">
    <property type="component" value="Unassembled WGS sequence"/>
</dbReference>
<dbReference type="CDD" id="cd03214">
    <property type="entry name" value="ABC_Iron-Siderophores_B12_Hemin"/>
    <property type="match status" value="1"/>
</dbReference>
<dbReference type="RefSeq" id="WP_027883765.1">
    <property type="nucleotide sequence ID" value="NZ_BMWY01000002.1"/>
</dbReference>
<protein>
    <submittedName>
        <fullName evidence="11">ABC transporter ATP-binding protein</fullName>
    </submittedName>
</protein>
<accession>A0ABQ3BRC1</accession>
<keyword evidence="2" id="KW-0813">Transport</keyword>
<dbReference type="InterPro" id="IPR003593">
    <property type="entry name" value="AAA+_ATPase"/>
</dbReference>
<keyword evidence="6 11" id="KW-0067">ATP-binding</keyword>
<dbReference type="Gene3D" id="3.40.50.300">
    <property type="entry name" value="P-loop containing nucleotide triphosphate hydrolases"/>
    <property type="match status" value="1"/>
</dbReference>
<dbReference type="InterPro" id="IPR027417">
    <property type="entry name" value="P-loop_NTPase"/>
</dbReference>
<gene>
    <name evidence="11" type="ORF">GCM10008088_10610</name>
</gene>
<organism evidence="11 12">
    <name type="scientific">Mesonia mobilis</name>
    <dbReference type="NCBI Taxonomy" id="369791"/>
    <lineage>
        <taxon>Bacteria</taxon>
        <taxon>Pseudomonadati</taxon>
        <taxon>Bacteroidota</taxon>
        <taxon>Flavobacteriia</taxon>
        <taxon>Flavobacteriales</taxon>
        <taxon>Flavobacteriaceae</taxon>
        <taxon>Mesonia</taxon>
    </lineage>
</organism>
<sequence>MTNKTEIKPILQAQELTIGYANKIVAEEISVEINAAELVAVIGINGSGKSTLLKTLTGNLDPLSGKVLIQQKSLKDISVQKLSELISIVLTETHFSQNLSVEELVALGRQPYTNWLGQLSSEDRKAVQQALELLEITDKSQRKCGSLSDGQLQKVFLARAIAQETPLIFLDEPTTHLDLYHKIFVLQLLKKLTRKTEKAIIFATHEINLALQLCDQIILVNQGKIFQKTPEELIKSNLLQELFPKDLVEFDAASKSFRVL</sequence>
<evidence type="ECO:0000259" key="10">
    <source>
        <dbReference type="PROSITE" id="PS50893"/>
    </source>
</evidence>
<dbReference type="GeneID" id="94368727"/>
<evidence type="ECO:0000256" key="7">
    <source>
        <dbReference type="ARBA" id="ARBA00023004"/>
    </source>
</evidence>
<keyword evidence="4" id="KW-0410">Iron transport</keyword>
<evidence type="ECO:0000256" key="2">
    <source>
        <dbReference type="ARBA" id="ARBA00022448"/>
    </source>
</evidence>
<keyword evidence="9" id="KW-0472">Membrane</keyword>
<proteinExistence type="predicted"/>
<evidence type="ECO:0000256" key="8">
    <source>
        <dbReference type="ARBA" id="ARBA00023065"/>
    </source>
</evidence>
<evidence type="ECO:0000313" key="12">
    <source>
        <dbReference type="Proteomes" id="UP000615593"/>
    </source>
</evidence>
<comment type="subcellular location">
    <subcellularLocation>
        <location evidence="1">Cell membrane</location>
        <topology evidence="1">Peripheral membrane protein</topology>
    </subcellularLocation>
</comment>
<dbReference type="EMBL" id="BMWY01000002">
    <property type="protein sequence ID" value="GGZ50747.1"/>
    <property type="molecule type" value="Genomic_DNA"/>
</dbReference>
<keyword evidence="8" id="KW-0406">Ion transport</keyword>